<dbReference type="GO" id="GO:0042840">
    <property type="term" value="P:D-glucuronate catabolic process"/>
    <property type="evidence" value="ECO:0007669"/>
    <property type="project" value="TreeGrafter"/>
</dbReference>
<evidence type="ECO:0000256" key="6">
    <source>
        <dbReference type="ARBA" id="ARBA00007389"/>
    </source>
</evidence>
<keyword evidence="10 11" id="KW-0456">Lyase</keyword>
<dbReference type="PANTHER" id="PTHR30387">
    <property type="entry name" value="MANNONATE DEHYDRATASE"/>
    <property type="match status" value="1"/>
</dbReference>
<evidence type="ECO:0000256" key="10">
    <source>
        <dbReference type="ARBA" id="ARBA00023239"/>
    </source>
</evidence>
<dbReference type="PANTHER" id="PTHR30387:SF2">
    <property type="entry name" value="MANNONATE DEHYDRATASE"/>
    <property type="match status" value="1"/>
</dbReference>
<evidence type="ECO:0000256" key="7">
    <source>
        <dbReference type="ARBA" id="ARBA00012927"/>
    </source>
</evidence>
<evidence type="ECO:0000313" key="11">
    <source>
        <dbReference type="EMBL" id="MBW8639055.1"/>
    </source>
</evidence>
<dbReference type="RefSeq" id="WP_220229768.1">
    <property type="nucleotide sequence ID" value="NZ_JAICBX010000003.1"/>
</dbReference>
<comment type="cofactor">
    <cofactor evidence="2">
        <name>Mn(2+)</name>
        <dbReference type="ChEBI" id="CHEBI:29035"/>
    </cofactor>
</comment>
<proteinExistence type="inferred from homology"/>
<organism evidence="11 12">
    <name type="scientific">Flavimaribacter sediminis</name>
    <dbReference type="NCBI Taxonomy" id="2865987"/>
    <lineage>
        <taxon>Bacteria</taxon>
        <taxon>Pseudomonadati</taxon>
        <taxon>Pseudomonadota</taxon>
        <taxon>Alphaproteobacteria</taxon>
        <taxon>Hyphomicrobiales</taxon>
        <taxon>Rhizobiaceae</taxon>
        <taxon>Flavimaribacter</taxon>
    </lineage>
</organism>
<dbReference type="GO" id="GO:0008927">
    <property type="term" value="F:mannonate dehydratase activity"/>
    <property type="evidence" value="ECO:0007669"/>
    <property type="project" value="UniProtKB-EC"/>
</dbReference>
<keyword evidence="9" id="KW-0464">Manganese</keyword>
<dbReference type="EC" id="4.2.1.8" evidence="7"/>
<dbReference type="InterPro" id="IPR004628">
    <property type="entry name" value="Man_deHydtase"/>
</dbReference>
<gene>
    <name evidence="11" type="ORF">K1W69_17800</name>
</gene>
<protein>
    <recommendedName>
        <fullName evidence="7">mannonate dehydratase</fullName>
        <ecNumber evidence="7">4.2.1.8</ecNumber>
    </recommendedName>
</protein>
<evidence type="ECO:0000256" key="9">
    <source>
        <dbReference type="ARBA" id="ARBA00023211"/>
    </source>
</evidence>
<sequence length="307" mass="34156">MRELGVDRTYVRIMPDTPHDTVEGLRTIIARYVEGGVVVDNIRNMTATSMLDDIMLATPLRERKIEAFKAWLRKVHAVGLTYTIALASPGFVLSSGFAQLRGGVQAREVDLSKPLRRGLPQNPGVVVSDERPVGERPYTHDEVFGNFVTFLREIEPVVEETGVRVGFHPDDPPIPEAGRAARIFSTEDDIRTAFHAATSDKIGLTICCGTWLEGIGDPVDAIYEYVPTGRVWEVHFRNVTATLPRFSETFPDEGYYDMFRIMEALVATNYSGSINFDHELPIVGGSRAYAAYAQGYMKALLAQAQRD</sequence>
<dbReference type="AlphaFoldDB" id="A0AAE2ZQI9"/>
<dbReference type="EMBL" id="JAICBX010000003">
    <property type="protein sequence ID" value="MBW8639055.1"/>
    <property type="molecule type" value="Genomic_DNA"/>
</dbReference>
<accession>A0AAE2ZQI9</accession>
<comment type="caution">
    <text evidence="11">The sequence shown here is derived from an EMBL/GenBank/DDBJ whole genome shotgun (WGS) entry which is preliminary data.</text>
</comment>
<dbReference type="Proteomes" id="UP001196509">
    <property type="component" value="Unassembled WGS sequence"/>
</dbReference>
<reference evidence="11" key="1">
    <citation type="submission" date="2021-08" db="EMBL/GenBank/DDBJ databases">
        <title>Hoeflea bacterium WL0058 sp. nov., isolated from the sediment.</title>
        <authorList>
            <person name="Wang L."/>
            <person name="Zhang D."/>
        </authorList>
    </citation>
    <scope>NUCLEOTIDE SEQUENCE</scope>
    <source>
        <strain evidence="11">WL0058</strain>
    </source>
</reference>
<evidence type="ECO:0000256" key="3">
    <source>
        <dbReference type="ARBA" id="ARBA00001954"/>
    </source>
</evidence>
<evidence type="ECO:0000256" key="4">
    <source>
        <dbReference type="ARBA" id="ARBA00002713"/>
    </source>
</evidence>
<comment type="function">
    <text evidence="4">Catalyzes the dehydration of D-mannonate.</text>
</comment>
<dbReference type="Pfam" id="PF03786">
    <property type="entry name" value="UxuA"/>
    <property type="match status" value="1"/>
</dbReference>
<evidence type="ECO:0000256" key="2">
    <source>
        <dbReference type="ARBA" id="ARBA00001936"/>
    </source>
</evidence>
<comment type="catalytic activity">
    <reaction evidence="1">
        <text>D-mannonate = 2-dehydro-3-deoxy-D-gluconate + H2O</text>
        <dbReference type="Rhea" id="RHEA:20097"/>
        <dbReference type="ChEBI" id="CHEBI:15377"/>
        <dbReference type="ChEBI" id="CHEBI:17767"/>
        <dbReference type="ChEBI" id="CHEBI:57990"/>
        <dbReference type="EC" id="4.2.1.8"/>
    </reaction>
</comment>
<evidence type="ECO:0000256" key="1">
    <source>
        <dbReference type="ARBA" id="ARBA00001794"/>
    </source>
</evidence>
<comment type="similarity">
    <text evidence="6">Belongs to the mannonate dehydratase family.</text>
</comment>
<dbReference type="InterPro" id="IPR036237">
    <property type="entry name" value="Xyl_isomerase-like_sf"/>
</dbReference>
<comment type="cofactor">
    <cofactor evidence="3">
        <name>Fe(2+)</name>
        <dbReference type="ChEBI" id="CHEBI:29033"/>
    </cofactor>
</comment>
<name>A0AAE2ZQI9_9HYPH</name>
<keyword evidence="12" id="KW-1185">Reference proteome</keyword>
<evidence type="ECO:0000256" key="8">
    <source>
        <dbReference type="ARBA" id="ARBA00023004"/>
    </source>
</evidence>
<evidence type="ECO:0000256" key="5">
    <source>
        <dbReference type="ARBA" id="ARBA00004892"/>
    </source>
</evidence>
<keyword evidence="8" id="KW-0408">Iron</keyword>
<comment type="pathway">
    <text evidence="5">Carbohydrate metabolism; pentose and glucuronate interconversion.</text>
</comment>
<dbReference type="Gene3D" id="3.20.20.150">
    <property type="entry name" value="Divalent-metal-dependent TIM barrel enzymes"/>
    <property type="match status" value="1"/>
</dbReference>
<dbReference type="GO" id="GO:0030145">
    <property type="term" value="F:manganese ion binding"/>
    <property type="evidence" value="ECO:0007669"/>
    <property type="project" value="TreeGrafter"/>
</dbReference>
<dbReference type="GO" id="GO:0008198">
    <property type="term" value="F:ferrous iron binding"/>
    <property type="evidence" value="ECO:0007669"/>
    <property type="project" value="TreeGrafter"/>
</dbReference>
<evidence type="ECO:0000313" key="12">
    <source>
        <dbReference type="Proteomes" id="UP001196509"/>
    </source>
</evidence>
<dbReference type="SUPFAM" id="SSF51658">
    <property type="entry name" value="Xylose isomerase-like"/>
    <property type="match status" value="1"/>
</dbReference>